<sequence length="87" mass="8807">MSSIRAGGAAAKSAESIAKGLEASGHEVPIEAVGEAGDPDTGLDFIVIGGATKWPGATQETRGVLPESEIAKAEEFGRELGTKLVTL</sequence>
<evidence type="ECO:0000313" key="1">
    <source>
        <dbReference type="EMBL" id="OFW58022.1"/>
    </source>
</evidence>
<dbReference type="EMBL" id="MELK01000028">
    <property type="protein sequence ID" value="OFW58022.1"/>
    <property type="molecule type" value="Genomic_DNA"/>
</dbReference>
<comment type="caution">
    <text evidence="1">The sequence shown here is derived from an EMBL/GenBank/DDBJ whole genome shotgun (WGS) entry which is preliminary data.</text>
</comment>
<gene>
    <name evidence="1" type="ORF">A2Y75_12420</name>
</gene>
<name>A0A1F2WMG7_9ACTN</name>
<evidence type="ECO:0000313" key="2">
    <source>
        <dbReference type="Proteomes" id="UP000177876"/>
    </source>
</evidence>
<evidence type="ECO:0008006" key="3">
    <source>
        <dbReference type="Google" id="ProtNLM"/>
    </source>
</evidence>
<dbReference type="AlphaFoldDB" id="A0A1F2WMG7"/>
<reference evidence="1 2" key="1">
    <citation type="journal article" date="2016" name="Nat. Commun.">
        <title>Thousands of microbial genomes shed light on interconnected biogeochemical processes in an aquifer system.</title>
        <authorList>
            <person name="Anantharaman K."/>
            <person name="Brown C.T."/>
            <person name="Hug L.A."/>
            <person name="Sharon I."/>
            <person name="Castelle C.J."/>
            <person name="Probst A.J."/>
            <person name="Thomas B.C."/>
            <person name="Singh A."/>
            <person name="Wilkins M.J."/>
            <person name="Karaoz U."/>
            <person name="Brodie E.L."/>
            <person name="Williams K.H."/>
            <person name="Hubbard S.S."/>
            <person name="Banfield J.F."/>
        </authorList>
    </citation>
    <scope>NUCLEOTIDE SEQUENCE [LARGE SCALE GENOMIC DNA]</scope>
</reference>
<accession>A0A1F2WMG7</accession>
<protein>
    <recommendedName>
        <fullName evidence="3">Flavodoxin-like domain-containing protein</fullName>
    </recommendedName>
</protein>
<organism evidence="1 2">
    <name type="scientific">Candidatus Solincola sediminis</name>
    <dbReference type="NCBI Taxonomy" id="1797199"/>
    <lineage>
        <taxon>Bacteria</taxon>
        <taxon>Bacillati</taxon>
        <taxon>Actinomycetota</taxon>
        <taxon>Candidatus Geothermincolia</taxon>
        <taxon>Candidatus Geothermincolales</taxon>
        <taxon>Candidatus Geothermincolaceae</taxon>
        <taxon>Candidatus Solincola</taxon>
    </lineage>
</organism>
<proteinExistence type="predicted"/>
<dbReference type="Proteomes" id="UP000177876">
    <property type="component" value="Unassembled WGS sequence"/>
</dbReference>